<evidence type="ECO:0000256" key="1">
    <source>
        <dbReference type="ARBA" id="ARBA00009083"/>
    </source>
</evidence>
<keyword evidence="4 7" id="KW-0689">Ribosomal protein</keyword>
<dbReference type="PANTHER" id="PTHR12010:SF2">
    <property type="entry name" value="40S RIBOSOMAL PROTEIN S29"/>
    <property type="match status" value="1"/>
</dbReference>
<dbReference type="OrthoDB" id="24570at2759"/>
<dbReference type="Gene3D" id="4.10.830.10">
    <property type="entry name" value="30s Ribosomal Protein S14, Chain N"/>
    <property type="match status" value="1"/>
</dbReference>
<comment type="caution">
    <text evidence="7">The sequence shown here is derived from an EMBL/GenBank/DDBJ whole genome shotgun (WGS) entry which is preliminary data.</text>
</comment>
<dbReference type="GO" id="GO:0019843">
    <property type="term" value="F:rRNA binding"/>
    <property type="evidence" value="ECO:0007669"/>
    <property type="project" value="UniProtKB-KW"/>
</dbReference>
<dbReference type="FunFam" id="4.10.830.10:FF:000002">
    <property type="entry name" value="40S ribosomal protein S29"/>
    <property type="match status" value="1"/>
</dbReference>
<dbReference type="STRING" id="1890364.A0A2P6ND05"/>
<dbReference type="GO" id="GO:0002181">
    <property type="term" value="P:cytoplasmic translation"/>
    <property type="evidence" value="ECO:0007669"/>
    <property type="project" value="TreeGrafter"/>
</dbReference>
<sequence length="117" mass="13556">MTHATIWNSHPKTYGKGSRRCRLCPKRQGLIRKYHLDMCRNCFQEKAEDLGFKKPLDIHTIKSTGACQRCPAAAEYSDPSKTNRHNRTRELRDQSEDHEKRIASKGEGNEWLGDLFP</sequence>
<dbReference type="Pfam" id="PF00253">
    <property type="entry name" value="Ribosomal_S14"/>
    <property type="match status" value="1"/>
</dbReference>
<evidence type="ECO:0000256" key="5">
    <source>
        <dbReference type="ARBA" id="ARBA00023274"/>
    </source>
</evidence>
<keyword evidence="8" id="KW-1185">Reference proteome</keyword>
<gene>
    <name evidence="7" type="ORF">PROFUN_10580</name>
</gene>
<dbReference type="HAMAP" id="MF_01364_A">
    <property type="entry name" value="Ribosomal_uS14_2_A"/>
    <property type="match status" value="1"/>
</dbReference>
<dbReference type="GO" id="GO:0003735">
    <property type="term" value="F:structural constituent of ribosome"/>
    <property type="evidence" value="ECO:0007669"/>
    <property type="project" value="InterPro"/>
</dbReference>
<comment type="similarity">
    <text evidence="1">Belongs to the universal ribosomal protein uS14 family.</text>
</comment>
<feature type="region of interest" description="Disordered" evidence="6">
    <location>
        <begin position="75"/>
        <end position="117"/>
    </location>
</feature>
<evidence type="ECO:0000313" key="7">
    <source>
        <dbReference type="EMBL" id="PRP81831.1"/>
    </source>
</evidence>
<dbReference type="InterPro" id="IPR039744">
    <property type="entry name" value="RIbosomal_uS14_euk_arc"/>
</dbReference>
<keyword evidence="5" id="KW-0687">Ribonucleoprotein</keyword>
<evidence type="ECO:0000256" key="6">
    <source>
        <dbReference type="SAM" id="MobiDB-lite"/>
    </source>
</evidence>
<dbReference type="EMBL" id="MDYQ01000116">
    <property type="protein sequence ID" value="PRP81831.1"/>
    <property type="molecule type" value="Genomic_DNA"/>
</dbReference>
<evidence type="ECO:0000256" key="3">
    <source>
        <dbReference type="ARBA" id="ARBA00022884"/>
    </source>
</evidence>
<accession>A0A2P6ND05</accession>
<dbReference type="Proteomes" id="UP000241769">
    <property type="component" value="Unassembled WGS sequence"/>
</dbReference>
<organism evidence="7 8">
    <name type="scientific">Planoprotostelium fungivorum</name>
    <dbReference type="NCBI Taxonomy" id="1890364"/>
    <lineage>
        <taxon>Eukaryota</taxon>
        <taxon>Amoebozoa</taxon>
        <taxon>Evosea</taxon>
        <taxon>Variosea</taxon>
        <taxon>Cavosteliida</taxon>
        <taxon>Cavosteliaceae</taxon>
        <taxon>Planoprotostelium</taxon>
    </lineage>
</organism>
<evidence type="ECO:0000256" key="4">
    <source>
        <dbReference type="ARBA" id="ARBA00022980"/>
    </source>
</evidence>
<keyword evidence="2" id="KW-0699">rRNA-binding</keyword>
<dbReference type="InterPro" id="IPR043140">
    <property type="entry name" value="Ribosomal_uS14_sf"/>
</dbReference>
<dbReference type="PANTHER" id="PTHR12010">
    <property type="entry name" value="40S RIBOSOMAL PROTEIN S29"/>
    <property type="match status" value="1"/>
</dbReference>
<evidence type="ECO:0000256" key="2">
    <source>
        <dbReference type="ARBA" id="ARBA00022730"/>
    </source>
</evidence>
<name>A0A2P6ND05_9EUKA</name>
<proteinExistence type="inferred from homology"/>
<dbReference type="AlphaFoldDB" id="A0A2P6ND05"/>
<reference evidence="7 8" key="1">
    <citation type="journal article" date="2018" name="Genome Biol. Evol.">
        <title>Multiple Roots of Fruiting Body Formation in Amoebozoa.</title>
        <authorList>
            <person name="Hillmann F."/>
            <person name="Forbes G."/>
            <person name="Novohradska S."/>
            <person name="Ferling I."/>
            <person name="Riege K."/>
            <person name="Groth M."/>
            <person name="Westermann M."/>
            <person name="Marz M."/>
            <person name="Spaller T."/>
            <person name="Winckler T."/>
            <person name="Schaap P."/>
            <person name="Glockner G."/>
        </authorList>
    </citation>
    <scope>NUCLEOTIDE SEQUENCE [LARGE SCALE GENOMIC DNA]</scope>
    <source>
        <strain evidence="7 8">Jena</strain>
    </source>
</reference>
<dbReference type="GO" id="GO:0022627">
    <property type="term" value="C:cytosolic small ribosomal subunit"/>
    <property type="evidence" value="ECO:0007669"/>
    <property type="project" value="TreeGrafter"/>
</dbReference>
<protein>
    <submittedName>
        <fullName evidence="7">30S ribosomal protein S14p/S29e</fullName>
    </submittedName>
</protein>
<evidence type="ECO:0000313" key="8">
    <source>
        <dbReference type="Proteomes" id="UP000241769"/>
    </source>
</evidence>
<feature type="compositionally biased region" description="Basic and acidic residues" evidence="6">
    <location>
        <begin position="88"/>
        <end position="108"/>
    </location>
</feature>
<dbReference type="GO" id="GO:0008270">
    <property type="term" value="F:zinc ion binding"/>
    <property type="evidence" value="ECO:0007669"/>
    <property type="project" value="InterPro"/>
</dbReference>
<dbReference type="InterPro" id="IPR023676">
    <property type="entry name" value="Ribosomal_uS14_arc"/>
</dbReference>
<dbReference type="InterPro" id="IPR001209">
    <property type="entry name" value="Ribosomal_uS14"/>
</dbReference>
<keyword evidence="3" id="KW-0694">RNA-binding</keyword>
<dbReference type="NCBIfam" id="NF004424">
    <property type="entry name" value="PRK05766.1"/>
    <property type="match status" value="1"/>
</dbReference>
<dbReference type="InParanoid" id="A0A2P6ND05"/>